<dbReference type="EMBL" id="CP144691">
    <property type="protein sequence ID" value="WVY93852.1"/>
    <property type="molecule type" value="Genomic_DNA"/>
</dbReference>
<proteinExistence type="predicted"/>
<name>A0AAQ3RIE4_VIGMU</name>
<accession>A0AAQ3RIE4</accession>
<protein>
    <submittedName>
        <fullName evidence="1">Uncharacterized protein</fullName>
    </submittedName>
</protein>
<organism evidence="1 2">
    <name type="scientific">Vigna mungo</name>
    <name type="common">Black gram</name>
    <name type="synonym">Phaseolus mungo</name>
    <dbReference type="NCBI Taxonomy" id="3915"/>
    <lineage>
        <taxon>Eukaryota</taxon>
        <taxon>Viridiplantae</taxon>
        <taxon>Streptophyta</taxon>
        <taxon>Embryophyta</taxon>
        <taxon>Tracheophyta</taxon>
        <taxon>Spermatophyta</taxon>
        <taxon>Magnoliopsida</taxon>
        <taxon>eudicotyledons</taxon>
        <taxon>Gunneridae</taxon>
        <taxon>Pentapetalae</taxon>
        <taxon>rosids</taxon>
        <taxon>fabids</taxon>
        <taxon>Fabales</taxon>
        <taxon>Fabaceae</taxon>
        <taxon>Papilionoideae</taxon>
        <taxon>50 kb inversion clade</taxon>
        <taxon>NPAAA clade</taxon>
        <taxon>indigoferoid/millettioid clade</taxon>
        <taxon>Phaseoleae</taxon>
        <taxon>Vigna</taxon>
    </lineage>
</organism>
<sequence>MFTNFVFLNVSRKFSLTKRRQKPCEALGKCVSTASTKPLCLSDSIVSLGMFSVFTPRSLRNSDMNHIQLSSLSVSTTAIAKGNSASSASTAAAQSSVPRYFPLRCARSSSTSGLQAFINP</sequence>
<keyword evidence="2" id="KW-1185">Reference proteome</keyword>
<evidence type="ECO:0000313" key="2">
    <source>
        <dbReference type="Proteomes" id="UP001374535"/>
    </source>
</evidence>
<reference evidence="1 2" key="1">
    <citation type="journal article" date="2023" name="Life. Sci Alliance">
        <title>Evolutionary insights into 3D genome organization and epigenetic landscape of Vigna mungo.</title>
        <authorList>
            <person name="Junaid A."/>
            <person name="Singh B."/>
            <person name="Bhatia S."/>
        </authorList>
    </citation>
    <scope>NUCLEOTIDE SEQUENCE [LARGE SCALE GENOMIC DNA]</scope>
    <source>
        <strain evidence="1">Urdbean</strain>
    </source>
</reference>
<dbReference type="Proteomes" id="UP001374535">
    <property type="component" value="Chromosome 10"/>
</dbReference>
<dbReference type="AlphaFoldDB" id="A0AAQ3RIE4"/>
<evidence type="ECO:0000313" key="1">
    <source>
        <dbReference type="EMBL" id="WVY93852.1"/>
    </source>
</evidence>
<gene>
    <name evidence="1" type="ORF">V8G54_032940</name>
</gene>